<feature type="compositionally biased region" description="Acidic residues" evidence="1">
    <location>
        <begin position="417"/>
        <end position="428"/>
    </location>
</feature>
<gene>
    <name evidence="3" type="ORF">KUF71_010733</name>
</gene>
<evidence type="ECO:0000259" key="2">
    <source>
        <dbReference type="Pfam" id="PF13843"/>
    </source>
</evidence>
<feature type="region of interest" description="Disordered" evidence="1">
    <location>
        <begin position="393"/>
        <end position="436"/>
    </location>
</feature>
<proteinExistence type="predicted"/>
<feature type="region of interest" description="Disordered" evidence="1">
    <location>
        <begin position="53"/>
        <end position="72"/>
    </location>
</feature>
<dbReference type="InterPro" id="IPR029526">
    <property type="entry name" value="PGBD"/>
</dbReference>
<dbReference type="Proteomes" id="UP001219518">
    <property type="component" value="Unassembled WGS sequence"/>
</dbReference>
<feature type="compositionally biased region" description="Low complexity" evidence="1">
    <location>
        <begin position="350"/>
        <end position="366"/>
    </location>
</feature>
<accession>A0AAE1LIK8</accession>
<reference evidence="3" key="1">
    <citation type="submission" date="2021-07" db="EMBL/GenBank/DDBJ databases">
        <authorList>
            <person name="Catto M.A."/>
            <person name="Jacobson A."/>
            <person name="Kennedy G."/>
            <person name="Labadie P."/>
            <person name="Hunt B.G."/>
            <person name="Srinivasan R."/>
        </authorList>
    </citation>
    <scope>NUCLEOTIDE SEQUENCE</scope>
    <source>
        <strain evidence="3">PL_HMW_Pooled</strain>
        <tissue evidence="3">Head</tissue>
    </source>
</reference>
<feature type="region of interest" description="Disordered" evidence="1">
    <location>
        <begin position="129"/>
        <end position="168"/>
    </location>
</feature>
<comment type="caution">
    <text evidence="3">The sequence shown here is derived from an EMBL/GenBank/DDBJ whole genome shotgun (WGS) entry which is preliminary data.</text>
</comment>
<evidence type="ECO:0000256" key="1">
    <source>
        <dbReference type="SAM" id="MobiDB-lite"/>
    </source>
</evidence>
<dbReference type="Pfam" id="PF13843">
    <property type="entry name" value="DDE_Tnp_1_7"/>
    <property type="match status" value="1"/>
</dbReference>
<evidence type="ECO:0000313" key="4">
    <source>
        <dbReference type="Proteomes" id="UP001219518"/>
    </source>
</evidence>
<feature type="domain" description="PiggyBac transposable element-derived protein" evidence="2">
    <location>
        <begin position="486"/>
        <end position="568"/>
    </location>
</feature>
<feature type="compositionally biased region" description="Basic and acidic residues" evidence="1">
    <location>
        <begin position="407"/>
        <end position="416"/>
    </location>
</feature>
<feature type="region of interest" description="Disordered" evidence="1">
    <location>
        <begin position="204"/>
        <end position="223"/>
    </location>
</feature>
<sequence length="575" mass="64217">MNSSRACRMLQKLGIDPPRLSGVPDKRSSCPDNEAEVSVSSITESEARFLGLVQPNSPRSLNLPDKSDSNIKVTQVNSPEKNCFLDQRKSGVKKCIGFDSSDDEPFSNITRKAKESSEDDLPLIHLAKRNAAPESKESPMEATASKNKKVRSKLPTPNNSTFKTKEAGSKVVTRLHENSTSSAETSYSHRSFLTLARTDLKTNQQLRPQQNSTSENKQAASKALTELEEHYSPTVGKENGHQFRHTVATTISGNDPKLQTQFTSTPKCHKVSLLVPADSDMNNNDNNCTVLDLTVPSNLSILDLSGFEKLDCAINMSQNSHHEDSNELDLFKNSMFSSTPTGTTSHGKKSSALLPSSANSATLTSSRPKRKVAVPNYCLESEDEENEIFEIEEDTEWLVNDPGIHNKTNDRNAREGEESDSESDGSDEGEVRVTLPKNNLKGWREKLAPPMDNNQHEVTDWKREDIVVQDRQPVLVPAASHTLRKPFAYFQYFFDDDLLAAMVNHTNTYSIWKHEKSMNLSRSELKQFLGTWMYMGICVLPGLRDYWASSTSVPQVSKNMTFNRFQKIQVPLALI</sequence>
<dbReference type="EMBL" id="JAHWGI010001040">
    <property type="protein sequence ID" value="KAK3921561.1"/>
    <property type="molecule type" value="Genomic_DNA"/>
</dbReference>
<reference evidence="3" key="2">
    <citation type="journal article" date="2023" name="BMC Genomics">
        <title>Pest status, molecular evolution, and epigenetic factors derived from the genome assembly of Frankliniella fusca, a thysanopteran phytovirus vector.</title>
        <authorList>
            <person name="Catto M.A."/>
            <person name="Labadie P.E."/>
            <person name="Jacobson A.L."/>
            <person name="Kennedy G.G."/>
            <person name="Srinivasan R."/>
            <person name="Hunt B.G."/>
        </authorList>
    </citation>
    <scope>NUCLEOTIDE SEQUENCE</scope>
    <source>
        <strain evidence="3">PL_HMW_Pooled</strain>
    </source>
</reference>
<dbReference type="PANTHER" id="PTHR47272:SF1">
    <property type="entry name" value="PIGGYBAC TRANSPOSABLE ELEMENT-DERIVED PROTEIN 3-LIKE"/>
    <property type="match status" value="1"/>
</dbReference>
<dbReference type="AlphaFoldDB" id="A0AAE1LIK8"/>
<name>A0AAE1LIK8_9NEOP</name>
<organism evidence="3 4">
    <name type="scientific">Frankliniella fusca</name>
    <dbReference type="NCBI Taxonomy" id="407009"/>
    <lineage>
        <taxon>Eukaryota</taxon>
        <taxon>Metazoa</taxon>
        <taxon>Ecdysozoa</taxon>
        <taxon>Arthropoda</taxon>
        <taxon>Hexapoda</taxon>
        <taxon>Insecta</taxon>
        <taxon>Pterygota</taxon>
        <taxon>Neoptera</taxon>
        <taxon>Paraneoptera</taxon>
        <taxon>Thysanoptera</taxon>
        <taxon>Terebrantia</taxon>
        <taxon>Thripoidea</taxon>
        <taxon>Thripidae</taxon>
        <taxon>Frankliniella</taxon>
    </lineage>
</organism>
<keyword evidence="4" id="KW-1185">Reference proteome</keyword>
<protein>
    <submittedName>
        <fullName evidence="3">Chimeric ERCC6-PGBD3 protein</fullName>
    </submittedName>
</protein>
<dbReference type="PANTHER" id="PTHR47272">
    <property type="entry name" value="DDE_TNP_1_7 DOMAIN-CONTAINING PROTEIN"/>
    <property type="match status" value="1"/>
</dbReference>
<feature type="compositionally biased region" description="Polar residues" evidence="1">
    <location>
        <begin position="204"/>
        <end position="219"/>
    </location>
</feature>
<evidence type="ECO:0000313" key="3">
    <source>
        <dbReference type="EMBL" id="KAK3921561.1"/>
    </source>
</evidence>
<feature type="region of interest" description="Disordered" evidence="1">
    <location>
        <begin position="339"/>
        <end position="370"/>
    </location>
</feature>